<sequence>MKHRTRRLLSSFIAIGSITSQMAIAHPVAAQTAAYCQLPANTAKQKDDLRQAALKGNSEAQERYEDLIEEHGDWLRQCRDRVWPKTQAIWLRLYPCDARPGAMDAVLDRIVNKGYNQIHVEVFYDARVLLPANDNPTTWPSVARTPETRDADLLAMAIEKGRDRGLKVYAWAFTMNFGYAYAQRPDRQQVLARNGKGQNSLSVVHDGSQAFIDPYNPQARNEYYQMVQSVAQRRPDGMLFDYIRYPRGTGNASVAAKVQDLWIYGEASLQTLYQRGLNNQGRALIQSFVRKGSVSASDIETAQRRYPQERTPNWQGRNLSSGNSRGAIQSQLWNLAVAHAAQGVIDFLSLATRPLEQANIPAGAVFFPDANQAVGQQGYDSRLQPWDRFPTSLEWHPMAYAVCGNTNCIVDLVQQAVRQAPNQQVKIIPALAGYWGRRDGKRPSLEEQMAAIRQQVPRINAVSHFAYSWQEPKDDSQRRSCRF</sequence>
<dbReference type="PANTHER" id="PTHR43405:SF1">
    <property type="entry name" value="GLYCOSYL HYDROLASE DIGH"/>
    <property type="match status" value="1"/>
</dbReference>
<dbReference type="SUPFAM" id="SSF51445">
    <property type="entry name" value="(Trans)glycosidases"/>
    <property type="match status" value="1"/>
</dbReference>
<name>A0A8J7IW98_9CYAN</name>
<evidence type="ECO:0000313" key="6">
    <source>
        <dbReference type="EMBL" id="MBE9117868.1"/>
    </source>
</evidence>
<dbReference type="Proteomes" id="UP000654482">
    <property type="component" value="Unassembled WGS sequence"/>
</dbReference>
<dbReference type="PANTHER" id="PTHR43405">
    <property type="entry name" value="GLYCOSYL HYDROLASE DIGH"/>
    <property type="match status" value="1"/>
</dbReference>
<reference evidence="6" key="1">
    <citation type="submission" date="2020-10" db="EMBL/GenBank/DDBJ databases">
        <authorList>
            <person name="Castelo-Branco R."/>
            <person name="Eusebio N."/>
            <person name="Adriana R."/>
            <person name="Vieira A."/>
            <person name="Brugerolle De Fraissinette N."/>
            <person name="Rezende De Castro R."/>
            <person name="Schneider M.P."/>
            <person name="Vasconcelos V."/>
            <person name="Leao P.N."/>
        </authorList>
    </citation>
    <scope>NUCLEOTIDE SEQUENCE</scope>
    <source>
        <strain evidence="6">LEGE 07157</strain>
    </source>
</reference>
<evidence type="ECO:0000259" key="5">
    <source>
        <dbReference type="Pfam" id="PF02638"/>
    </source>
</evidence>
<protein>
    <submittedName>
        <fullName evidence="6">Family 10 glycosylhydrolase</fullName>
    </submittedName>
</protein>
<dbReference type="InterPro" id="IPR017853">
    <property type="entry name" value="GH"/>
</dbReference>
<keyword evidence="7" id="KW-1185">Reference proteome</keyword>
<dbReference type="Pfam" id="PF02638">
    <property type="entry name" value="GHL10"/>
    <property type="match status" value="1"/>
</dbReference>
<evidence type="ECO:0000256" key="2">
    <source>
        <dbReference type="SAM" id="Coils"/>
    </source>
</evidence>
<proteinExistence type="predicted"/>
<feature type="coiled-coil region" evidence="2">
    <location>
        <begin position="50"/>
        <end position="77"/>
    </location>
</feature>
<dbReference type="EMBL" id="JADEWZ010000032">
    <property type="protein sequence ID" value="MBE9117868.1"/>
    <property type="molecule type" value="Genomic_DNA"/>
</dbReference>
<feature type="compositionally biased region" description="Polar residues" evidence="3">
    <location>
        <begin position="310"/>
        <end position="321"/>
    </location>
</feature>
<keyword evidence="1 4" id="KW-0732">Signal</keyword>
<dbReference type="Gene3D" id="3.20.20.80">
    <property type="entry name" value="Glycosidases"/>
    <property type="match status" value="1"/>
</dbReference>
<feature type="domain" description="Glycosyl hydrolase-like 10" evidence="5">
    <location>
        <begin position="107"/>
        <end position="252"/>
    </location>
</feature>
<evidence type="ECO:0000256" key="4">
    <source>
        <dbReference type="SAM" id="SignalP"/>
    </source>
</evidence>
<evidence type="ECO:0000313" key="7">
    <source>
        <dbReference type="Proteomes" id="UP000654482"/>
    </source>
</evidence>
<keyword evidence="2" id="KW-0175">Coiled coil</keyword>
<dbReference type="InterPro" id="IPR052177">
    <property type="entry name" value="Divisome_Glycosyl_Hydrolase"/>
</dbReference>
<feature type="chain" id="PRO_5035192350" evidence="4">
    <location>
        <begin position="26"/>
        <end position="483"/>
    </location>
</feature>
<gene>
    <name evidence="6" type="ORF">IQ249_18370</name>
</gene>
<evidence type="ECO:0000256" key="1">
    <source>
        <dbReference type="ARBA" id="ARBA00022729"/>
    </source>
</evidence>
<evidence type="ECO:0000256" key="3">
    <source>
        <dbReference type="SAM" id="MobiDB-lite"/>
    </source>
</evidence>
<feature type="region of interest" description="Disordered" evidence="3">
    <location>
        <begin position="299"/>
        <end position="321"/>
    </location>
</feature>
<accession>A0A8J7IW98</accession>
<comment type="caution">
    <text evidence="6">The sequence shown here is derived from an EMBL/GenBank/DDBJ whole genome shotgun (WGS) entry which is preliminary data.</text>
</comment>
<organism evidence="6 7">
    <name type="scientific">Lusitaniella coriacea LEGE 07157</name>
    <dbReference type="NCBI Taxonomy" id="945747"/>
    <lineage>
        <taxon>Bacteria</taxon>
        <taxon>Bacillati</taxon>
        <taxon>Cyanobacteriota</taxon>
        <taxon>Cyanophyceae</taxon>
        <taxon>Spirulinales</taxon>
        <taxon>Lusitaniellaceae</taxon>
        <taxon>Lusitaniella</taxon>
    </lineage>
</organism>
<dbReference type="InterPro" id="IPR003790">
    <property type="entry name" value="GHL10"/>
</dbReference>
<feature type="signal peptide" evidence="4">
    <location>
        <begin position="1"/>
        <end position="25"/>
    </location>
</feature>
<dbReference type="AlphaFoldDB" id="A0A8J7IW98"/>